<dbReference type="EMBL" id="CP120629">
    <property type="protein sequence ID" value="WEW59893.1"/>
    <property type="molecule type" value="Genomic_DNA"/>
</dbReference>
<feature type="compositionally biased region" description="Low complexity" evidence="1">
    <location>
        <begin position="189"/>
        <end position="198"/>
    </location>
</feature>
<proteinExistence type="predicted"/>
<feature type="compositionally biased region" description="Basic and acidic residues" evidence="1">
    <location>
        <begin position="407"/>
        <end position="420"/>
    </location>
</feature>
<evidence type="ECO:0000313" key="2">
    <source>
        <dbReference type="EMBL" id="WEW59893.1"/>
    </source>
</evidence>
<evidence type="ECO:0000256" key="1">
    <source>
        <dbReference type="SAM" id="MobiDB-lite"/>
    </source>
</evidence>
<feature type="compositionally biased region" description="Polar residues" evidence="1">
    <location>
        <begin position="387"/>
        <end position="398"/>
    </location>
</feature>
<organism evidence="2 3">
    <name type="scientific">Emydomyces testavorans</name>
    <dbReference type="NCBI Taxonomy" id="2070801"/>
    <lineage>
        <taxon>Eukaryota</taxon>
        <taxon>Fungi</taxon>
        <taxon>Dikarya</taxon>
        <taxon>Ascomycota</taxon>
        <taxon>Pezizomycotina</taxon>
        <taxon>Eurotiomycetes</taxon>
        <taxon>Eurotiomycetidae</taxon>
        <taxon>Onygenales</taxon>
        <taxon>Nannizziopsiaceae</taxon>
        <taxon>Emydomyces</taxon>
    </lineage>
</organism>
<keyword evidence="3" id="KW-1185">Reference proteome</keyword>
<feature type="compositionally biased region" description="Acidic residues" evidence="1">
    <location>
        <begin position="1"/>
        <end position="10"/>
    </location>
</feature>
<feature type="compositionally biased region" description="Polar residues" evidence="1">
    <location>
        <begin position="454"/>
        <end position="469"/>
    </location>
</feature>
<dbReference type="AlphaFoldDB" id="A0AAF0IJZ5"/>
<feature type="region of interest" description="Disordered" evidence="1">
    <location>
        <begin position="1"/>
        <end position="26"/>
    </location>
</feature>
<feature type="compositionally biased region" description="Basic and acidic residues" evidence="1">
    <location>
        <begin position="117"/>
        <end position="127"/>
    </location>
</feature>
<feature type="compositionally biased region" description="Polar residues" evidence="1">
    <location>
        <begin position="199"/>
        <end position="226"/>
    </location>
</feature>
<gene>
    <name evidence="2" type="ORF">PRK78_005374</name>
</gene>
<sequence length="954" mass="105237">MDSESDEAESVYDTASSANSRLGPLADTNYQVTITGIIQKQYTMGQTSPSDQCRSARCPVPQVQSTEIQNWSPKSVEIANPKKIPTGEFAATIDEVLASNDEEPAQNDSDNGCDVAENPKDDDHRSISSEICVSPSWSRAAQKKREKMEQKRKMERERKELERRLKREANRKPDSREPRRLRKRAPPVSSSRASSAHSTFQRPSTASSFASFWSRRTSRASSVNEQSQDEVKKKRRRFSFGVDNPSKSKLKFPNVWSRRSAKPQERSFEVQRPDRDSTFVNPNRHSLHTVKRHFDLRASARASESNRDTVQQNLPPGLVRQEAQRVIPARSNERLENDSKNSRRDTVNEGAAMSSRVFSNQKPRFPFQATNDVEPQKPQKKPRSHSKSTPTATQSPSLGSRAIAGTDRTKPQNETKRHTSEGAGSEAVAEQLRASGDGTEEANVSHVENKLLKRTSSITETPSANQSGKFETVDDLPGAREFRDSPNIRHSSSISQNVDNPNAEDQVQSVTSKIANYGNKTPAYNSSSQRNISTPEHPRMPSSYIKDAIFRSSPLAGPPLVVQEPVNTAEVPVSQEQAQYTIESVQSTSKARRNSFQGYLESKRLSIPRLLGQVKRGKDGANADATTRERVVSRAEQKSVSMTPKSESTAISLSALTSTTSESNITNTQRPISSTSNTTPSPLADTTNFTQSHRNSNEFMQKLRVSSDQRGKLRKRRISTGVDSKFDSKTTAVEKNDHLINDKLSQPRSLQSEARISQNLHSPGLPRPPANTGKKIEAGPSKEPSVVSSGPSYFRQRSSAEYVPTTPSALSLHGGLGASVRSPGSNRTVGQQIAKMFVICCQCKHWHDMTAQAYAKLAFPSGIPSTTDLTPLTPTEAPASPSRQFSGSPLGSPNSSRTNLGVKEGKAPVKPIRPGAARSDSLHHSTICCWCYHQMAKSCCAGWTTIVTMRERHH</sequence>
<protein>
    <submittedName>
        <fullName evidence="2">Uncharacterized protein</fullName>
    </submittedName>
</protein>
<feature type="region of interest" description="Disordered" evidence="1">
    <location>
        <begin position="300"/>
        <end position="540"/>
    </location>
</feature>
<dbReference type="Proteomes" id="UP001219355">
    <property type="component" value="Chromosome 3"/>
</dbReference>
<feature type="compositionally biased region" description="Low complexity" evidence="1">
    <location>
        <begin position="646"/>
        <end position="682"/>
    </location>
</feature>
<evidence type="ECO:0000313" key="3">
    <source>
        <dbReference type="Proteomes" id="UP001219355"/>
    </source>
</evidence>
<name>A0AAF0IJZ5_9EURO</name>
<feature type="compositionally biased region" description="Polar residues" evidence="1">
    <location>
        <begin position="684"/>
        <end position="697"/>
    </location>
</feature>
<feature type="region of interest" description="Disordered" evidence="1">
    <location>
        <begin position="95"/>
        <end position="286"/>
    </location>
</feature>
<feature type="compositionally biased region" description="Polar residues" evidence="1">
    <location>
        <begin position="128"/>
        <end position="139"/>
    </location>
</feature>
<feature type="region of interest" description="Disordered" evidence="1">
    <location>
        <begin position="867"/>
        <end position="918"/>
    </location>
</feature>
<feature type="compositionally biased region" description="Low complexity" evidence="1">
    <location>
        <begin position="867"/>
        <end position="882"/>
    </location>
</feature>
<feature type="region of interest" description="Disordered" evidence="1">
    <location>
        <begin position="612"/>
        <end position="697"/>
    </location>
</feature>
<feature type="compositionally biased region" description="Basic and acidic residues" evidence="1">
    <location>
        <begin position="331"/>
        <end position="347"/>
    </location>
</feature>
<feature type="compositionally biased region" description="Polar residues" evidence="1">
    <location>
        <begin position="488"/>
        <end position="534"/>
    </location>
</feature>
<feature type="compositionally biased region" description="Basic and acidic residues" evidence="1">
    <location>
        <begin position="477"/>
        <end position="487"/>
    </location>
</feature>
<feature type="compositionally biased region" description="Basic and acidic residues" evidence="1">
    <location>
        <begin position="616"/>
        <end position="637"/>
    </location>
</feature>
<feature type="compositionally biased region" description="Basic and acidic residues" evidence="1">
    <location>
        <begin position="262"/>
        <end position="277"/>
    </location>
</feature>
<feature type="region of interest" description="Disordered" evidence="1">
    <location>
        <begin position="757"/>
        <end position="792"/>
    </location>
</feature>
<feature type="compositionally biased region" description="Polar residues" evidence="1">
    <location>
        <begin position="356"/>
        <end position="373"/>
    </location>
</feature>
<accession>A0AAF0IJZ5</accession>
<feature type="compositionally biased region" description="Polar residues" evidence="1">
    <location>
        <begin position="883"/>
        <end position="899"/>
    </location>
</feature>
<feature type="compositionally biased region" description="Basic and acidic residues" evidence="1">
    <location>
        <begin position="146"/>
        <end position="178"/>
    </location>
</feature>
<reference evidence="2" key="1">
    <citation type="submission" date="2023-03" db="EMBL/GenBank/DDBJ databases">
        <title>Emydomyces testavorans Genome Sequence.</title>
        <authorList>
            <person name="Hoyer L."/>
        </authorList>
    </citation>
    <scope>NUCLEOTIDE SEQUENCE</scope>
    <source>
        <strain evidence="2">16-2883</strain>
    </source>
</reference>